<name>A0AAU7RUU0_9HYPH</name>
<keyword evidence="1" id="KW-0489">Methyltransferase</keyword>
<dbReference type="Pfam" id="PF05711">
    <property type="entry name" value="TylF"/>
    <property type="match status" value="1"/>
</dbReference>
<dbReference type="EMBL" id="CP157960">
    <property type="protein sequence ID" value="XBT93944.1"/>
    <property type="molecule type" value="Genomic_DNA"/>
</dbReference>
<dbReference type="Gene3D" id="3.40.50.150">
    <property type="entry name" value="Vaccinia Virus protein VP39"/>
    <property type="match status" value="1"/>
</dbReference>
<reference evidence="1" key="1">
    <citation type="submission" date="2024-06" db="EMBL/GenBank/DDBJ databases">
        <authorList>
            <person name="Li T."/>
            <person name="Gao R."/>
        </authorList>
    </citation>
    <scope>NUCLEOTIDE SEQUENCE</scope>
    <source>
        <strain evidence="1">ZPR3</strain>
    </source>
</reference>
<protein>
    <submittedName>
        <fullName evidence="1">TylF/MycF/NovP-related O-methyltransferase</fullName>
        <ecNumber evidence="1">2.1.1.-</ecNumber>
    </submittedName>
</protein>
<dbReference type="GO" id="GO:0008168">
    <property type="term" value="F:methyltransferase activity"/>
    <property type="evidence" value="ECO:0007669"/>
    <property type="project" value="UniProtKB-KW"/>
</dbReference>
<dbReference type="AlphaFoldDB" id="A0AAU7RUU0"/>
<dbReference type="PANTHER" id="PTHR40036">
    <property type="entry name" value="MACROCIN O-METHYLTRANSFERASE"/>
    <property type="match status" value="1"/>
</dbReference>
<keyword evidence="1" id="KW-0808">Transferase</keyword>
<dbReference type="InterPro" id="IPR029063">
    <property type="entry name" value="SAM-dependent_MTases_sf"/>
</dbReference>
<organism evidence="1">
    <name type="scientific">Rhizobium sp. ZPR3</name>
    <dbReference type="NCBI Taxonomy" id="3158967"/>
    <lineage>
        <taxon>Bacteria</taxon>
        <taxon>Pseudomonadati</taxon>
        <taxon>Pseudomonadota</taxon>
        <taxon>Alphaproteobacteria</taxon>
        <taxon>Hyphomicrobiales</taxon>
        <taxon>Rhizobiaceae</taxon>
        <taxon>Rhizobium/Agrobacterium group</taxon>
        <taxon>Rhizobium</taxon>
    </lineage>
</organism>
<dbReference type="RefSeq" id="WP_349958063.1">
    <property type="nucleotide sequence ID" value="NZ_CP157960.1"/>
</dbReference>
<dbReference type="InterPro" id="IPR008884">
    <property type="entry name" value="TylF_MeTrfase"/>
</dbReference>
<dbReference type="SUPFAM" id="SSF53335">
    <property type="entry name" value="S-adenosyl-L-methionine-dependent methyltransferases"/>
    <property type="match status" value="1"/>
</dbReference>
<evidence type="ECO:0000313" key="1">
    <source>
        <dbReference type="EMBL" id="XBT93944.1"/>
    </source>
</evidence>
<dbReference type="PANTHER" id="PTHR40036:SF1">
    <property type="entry name" value="MACROCIN O-METHYLTRANSFERASE"/>
    <property type="match status" value="1"/>
</dbReference>
<dbReference type="EC" id="2.1.1.-" evidence="1"/>
<accession>A0AAU7RUU0</accession>
<dbReference type="GO" id="GO:0032259">
    <property type="term" value="P:methylation"/>
    <property type="evidence" value="ECO:0007669"/>
    <property type="project" value="UniProtKB-KW"/>
</dbReference>
<proteinExistence type="predicted"/>
<gene>
    <name evidence="1" type="ORF">ABM479_05630</name>
</gene>
<sequence length="319" mass="35009">MNAEDLAKLKKKLLDEVVNRPQPSKVAIVGWTPTAIELASEAVFSLGAIVLLGIFAPLANTGSASVKPLDMLAHESPDIVLIAEDAGKELLLEAVAELVPPGTKLLIGGFSHFVFRDPVFDRIRQENFIPSFANGYQNCLIHIYQCLRNAHRLGLKGAVAEFGMFKGGTTMLISRFIEEIGADWKVFGFDTFSGFPPRRSALDMYAHPDCVFLDVDMVKAVFAGRNVEVVEGDVVRTASRLGDQDLVLSFVDTDNFTSARAIIRVIAERTLVGGAIVFDHWTGHDRHLDTIGERIAAKALAADDRYFNLHGTGVFLRQR</sequence>